<dbReference type="RefSeq" id="WP_085770481.1">
    <property type="nucleotide sequence ID" value="NZ_AP027149.1"/>
</dbReference>
<dbReference type="EMBL" id="CP019948">
    <property type="protein sequence ID" value="ARN80417.1"/>
    <property type="molecule type" value="Genomic_DNA"/>
</dbReference>
<dbReference type="KEGG" id="mbry:B1812_04235"/>
<accession>A0A1W6MS79</accession>
<feature type="domain" description="ABM" evidence="1">
    <location>
        <begin position="1"/>
        <end position="74"/>
    </location>
</feature>
<evidence type="ECO:0000313" key="3">
    <source>
        <dbReference type="Proteomes" id="UP000193978"/>
    </source>
</evidence>
<evidence type="ECO:0000313" key="2">
    <source>
        <dbReference type="EMBL" id="ARN80417.1"/>
    </source>
</evidence>
<dbReference type="STRING" id="655015.B1812_04235"/>
<proteinExistence type="predicted"/>
<dbReference type="SUPFAM" id="SSF54909">
    <property type="entry name" value="Dimeric alpha+beta barrel"/>
    <property type="match status" value="1"/>
</dbReference>
<sequence length="106" mass="12397">MFMASNRFKIPSGGESAFEKMKADEHARLRFAPGLISLRFDRGQMMESETLYFRITIWNREDDFLAWRISEPIHENVDRATGDVRPCGSRSALQDLEKKFSKETRH</sequence>
<keyword evidence="3" id="KW-1185">Reference proteome</keyword>
<name>A0A1W6MS79_9HYPH</name>
<dbReference type="AlphaFoldDB" id="A0A1W6MS79"/>
<gene>
    <name evidence="2" type="ORF">B1812_04235</name>
</gene>
<reference evidence="2 3" key="1">
    <citation type="submission" date="2017-02" db="EMBL/GenBank/DDBJ databases">
        <authorList>
            <person name="Peterson S.W."/>
        </authorList>
    </citation>
    <scope>NUCLEOTIDE SEQUENCE [LARGE SCALE GENOMIC DNA]</scope>
    <source>
        <strain evidence="2 3">S285</strain>
    </source>
</reference>
<protein>
    <recommendedName>
        <fullName evidence="1">ABM domain-containing protein</fullName>
    </recommendedName>
</protein>
<evidence type="ECO:0000259" key="1">
    <source>
        <dbReference type="Pfam" id="PF03992"/>
    </source>
</evidence>
<dbReference type="OrthoDB" id="9798115at2"/>
<dbReference type="InterPro" id="IPR011008">
    <property type="entry name" value="Dimeric_a/b-barrel"/>
</dbReference>
<dbReference type="InterPro" id="IPR007138">
    <property type="entry name" value="ABM_dom"/>
</dbReference>
<organism evidence="2 3">
    <name type="scientific">Methylocystis bryophila</name>
    <dbReference type="NCBI Taxonomy" id="655015"/>
    <lineage>
        <taxon>Bacteria</taxon>
        <taxon>Pseudomonadati</taxon>
        <taxon>Pseudomonadota</taxon>
        <taxon>Alphaproteobacteria</taxon>
        <taxon>Hyphomicrobiales</taxon>
        <taxon>Methylocystaceae</taxon>
        <taxon>Methylocystis</taxon>
    </lineage>
</organism>
<dbReference type="Pfam" id="PF03992">
    <property type="entry name" value="ABM"/>
    <property type="match status" value="1"/>
</dbReference>
<dbReference type="Gene3D" id="3.30.70.100">
    <property type="match status" value="1"/>
</dbReference>
<dbReference type="Proteomes" id="UP000193978">
    <property type="component" value="Chromosome"/>
</dbReference>